<comment type="caution">
    <text evidence="2">The sequence shown here is derived from an EMBL/GenBank/DDBJ whole genome shotgun (WGS) entry which is preliminary data.</text>
</comment>
<evidence type="ECO:0000313" key="2">
    <source>
        <dbReference type="EMBL" id="KAK4325650.1"/>
    </source>
</evidence>
<accession>A0AAE1QEZ0</accession>
<dbReference type="CDD" id="cd00037">
    <property type="entry name" value="CLECT"/>
    <property type="match status" value="1"/>
</dbReference>
<keyword evidence="3" id="KW-1185">Reference proteome</keyword>
<organism evidence="2 3">
    <name type="scientific">Petrolisthes manimaculis</name>
    <dbReference type="NCBI Taxonomy" id="1843537"/>
    <lineage>
        <taxon>Eukaryota</taxon>
        <taxon>Metazoa</taxon>
        <taxon>Ecdysozoa</taxon>
        <taxon>Arthropoda</taxon>
        <taxon>Crustacea</taxon>
        <taxon>Multicrustacea</taxon>
        <taxon>Malacostraca</taxon>
        <taxon>Eumalacostraca</taxon>
        <taxon>Eucarida</taxon>
        <taxon>Decapoda</taxon>
        <taxon>Pleocyemata</taxon>
        <taxon>Anomura</taxon>
        <taxon>Galatheoidea</taxon>
        <taxon>Porcellanidae</taxon>
        <taxon>Petrolisthes</taxon>
    </lineage>
</organism>
<dbReference type="EMBL" id="JAWZYT010000265">
    <property type="protein sequence ID" value="KAK4325650.1"/>
    <property type="molecule type" value="Genomic_DNA"/>
</dbReference>
<evidence type="ECO:0000313" key="3">
    <source>
        <dbReference type="Proteomes" id="UP001292094"/>
    </source>
</evidence>
<dbReference type="Proteomes" id="UP001292094">
    <property type="component" value="Unassembled WGS sequence"/>
</dbReference>
<dbReference type="SMART" id="SM00034">
    <property type="entry name" value="CLECT"/>
    <property type="match status" value="1"/>
</dbReference>
<gene>
    <name evidence="2" type="ORF">Pmani_003743</name>
</gene>
<proteinExistence type="predicted"/>
<dbReference type="PANTHER" id="PTHR22803">
    <property type="entry name" value="MANNOSE, PHOSPHOLIPASE, LECTIN RECEPTOR RELATED"/>
    <property type="match status" value="1"/>
</dbReference>
<sequence length="157" mass="18061">MTAAITDEATVPPVTCPDYFDLVGERCYFFSTNAITWNEARNYCQTLNFQFTADLAVLDLDCGDYRHLISHMYLEEMSNAYWLGGSDKGHNGYWVWIDGRGMDLTSPYWNYNHPLVSTEYHCTLLDREAGKERYAIFSVECNTTNRAICQLDVHAKV</sequence>
<protein>
    <recommendedName>
        <fullName evidence="1">C-type lectin domain-containing protein</fullName>
    </recommendedName>
</protein>
<dbReference type="AlphaFoldDB" id="A0AAE1QEZ0"/>
<dbReference type="PROSITE" id="PS50041">
    <property type="entry name" value="C_TYPE_LECTIN_2"/>
    <property type="match status" value="1"/>
</dbReference>
<reference evidence="2" key="1">
    <citation type="submission" date="2023-11" db="EMBL/GenBank/DDBJ databases">
        <title>Genome assemblies of two species of porcelain crab, Petrolisthes cinctipes and Petrolisthes manimaculis (Anomura: Porcellanidae).</title>
        <authorList>
            <person name="Angst P."/>
        </authorList>
    </citation>
    <scope>NUCLEOTIDE SEQUENCE</scope>
    <source>
        <strain evidence="2">PB745_02</strain>
        <tissue evidence="2">Gill</tissue>
    </source>
</reference>
<dbReference type="Pfam" id="PF00059">
    <property type="entry name" value="Lectin_C"/>
    <property type="match status" value="1"/>
</dbReference>
<dbReference type="SUPFAM" id="SSF56436">
    <property type="entry name" value="C-type lectin-like"/>
    <property type="match status" value="1"/>
</dbReference>
<feature type="domain" description="C-type lectin" evidence="1">
    <location>
        <begin position="23"/>
        <end position="150"/>
    </location>
</feature>
<dbReference type="InterPro" id="IPR016186">
    <property type="entry name" value="C-type_lectin-like/link_sf"/>
</dbReference>
<dbReference type="InterPro" id="IPR001304">
    <property type="entry name" value="C-type_lectin-like"/>
</dbReference>
<name>A0AAE1QEZ0_9EUCA</name>
<dbReference type="InterPro" id="IPR016187">
    <property type="entry name" value="CTDL_fold"/>
</dbReference>
<dbReference type="Gene3D" id="3.10.100.10">
    <property type="entry name" value="Mannose-Binding Protein A, subunit A"/>
    <property type="match status" value="1"/>
</dbReference>
<dbReference type="InterPro" id="IPR050111">
    <property type="entry name" value="C-type_lectin/snaclec_domain"/>
</dbReference>
<evidence type="ECO:0000259" key="1">
    <source>
        <dbReference type="PROSITE" id="PS50041"/>
    </source>
</evidence>